<keyword evidence="3" id="KW-1185">Reference proteome</keyword>
<dbReference type="InterPro" id="IPR013766">
    <property type="entry name" value="Thioredoxin_domain"/>
</dbReference>
<dbReference type="GO" id="GO:0005737">
    <property type="term" value="C:cytoplasm"/>
    <property type="evidence" value="ECO:0007669"/>
    <property type="project" value="TreeGrafter"/>
</dbReference>
<dbReference type="Pfam" id="PF00085">
    <property type="entry name" value="Thioredoxin"/>
    <property type="match status" value="1"/>
</dbReference>
<dbReference type="Gene3D" id="3.40.30.10">
    <property type="entry name" value="Glutaredoxin"/>
    <property type="match status" value="1"/>
</dbReference>
<protein>
    <submittedName>
        <fullName evidence="2">Tetratricopeptide repeat protein</fullName>
    </submittedName>
</protein>
<sequence>MSDNIFNANAQNIQQLVEASKSRPVVMNFHSAQVPECAEITNALQAQAQIYPTHLVLANVDCDTQMELAQYFRIQGLPTVLVLSNGQPVDGFAGPQPAIAVETMLAKHLPAEWQLKLEQALPLLDAGEFDQAVLLLREALAAEQNGATLLSLAQALLGLKKTEEAETLLALVKLEDQDSRYTGLMSQLSLLKESADTPEIRNLQQQLAAEPDNHSLIVELGKALHQAGRNEEALAQLFDVLRMRLDAADGDMRKTFLDIVNALGSADPVASSYRRKFYGLLY</sequence>
<name>A0A6H1UG03_9GAMM</name>
<dbReference type="Pfam" id="PF14561">
    <property type="entry name" value="TPR_20"/>
    <property type="match status" value="1"/>
</dbReference>
<organism evidence="2 3">
    <name type="scientific">Ferrimonas lipolytica</name>
    <dbReference type="NCBI Taxonomy" id="2724191"/>
    <lineage>
        <taxon>Bacteria</taxon>
        <taxon>Pseudomonadati</taxon>
        <taxon>Pseudomonadota</taxon>
        <taxon>Gammaproteobacteria</taxon>
        <taxon>Alteromonadales</taxon>
        <taxon>Ferrimonadaceae</taxon>
        <taxon>Ferrimonas</taxon>
    </lineage>
</organism>
<dbReference type="Pfam" id="PF14559">
    <property type="entry name" value="TPR_19"/>
    <property type="match status" value="1"/>
</dbReference>
<proteinExistence type="predicted"/>
<dbReference type="Proteomes" id="UP000501602">
    <property type="component" value="Chromosome"/>
</dbReference>
<reference evidence="2 3" key="1">
    <citation type="submission" date="2020-04" db="EMBL/GenBank/DDBJ databases">
        <title>Ferrimonas sp. S7 isolated from sea water.</title>
        <authorList>
            <person name="Bae S.S."/>
            <person name="Baek K."/>
        </authorList>
    </citation>
    <scope>NUCLEOTIDE SEQUENCE [LARGE SCALE GENOMIC DNA]</scope>
    <source>
        <strain evidence="2 3">S7</strain>
    </source>
</reference>
<evidence type="ECO:0000259" key="1">
    <source>
        <dbReference type="PROSITE" id="PS51352"/>
    </source>
</evidence>
<dbReference type="RefSeq" id="WP_168660407.1">
    <property type="nucleotide sequence ID" value="NZ_CP051180.1"/>
</dbReference>
<feature type="domain" description="Thioredoxin" evidence="1">
    <location>
        <begin position="1"/>
        <end position="110"/>
    </location>
</feature>
<dbReference type="GO" id="GO:0006950">
    <property type="term" value="P:response to stress"/>
    <property type="evidence" value="ECO:0007669"/>
    <property type="project" value="UniProtKB-ARBA"/>
</dbReference>
<gene>
    <name evidence="2" type="ORF">HER31_09815</name>
</gene>
<dbReference type="PANTHER" id="PTHR45663:SF11">
    <property type="entry name" value="GEO12009P1"/>
    <property type="match status" value="1"/>
</dbReference>
<dbReference type="PROSITE" id="PS51352">
    <property type="entry name" value="THIOREDOXIN_2"/>
    <property type="match status" value="1"/>
</dbReference>
<accession>A0A6H1UG03</accession>
<dbReference type="SUPFAM" id="SSF48452">
    <property type="entry name" value="TPR-like"/>
    <property type="match status" value="1"/>
</dbReference>
<dbReference type="InterPro" id="IPR036249">
    <property type="entry name" value="Thioredoxin-like_sf"/>
</dbReference>
<dbReference type="GO" id="GO:0015035">
    <property type="term" value="F:protein-disulfide reductase activity"/>
    <property type="evidence" value="ECO:0007669"/>
    <property type="project" value="TreeGrafter"/>
</dbReference>
<dbReference type="SUPFAM" id="SSF52833">
    <property type="entry name" value="Thioredoxin-like"/>
    <property type="match status" value="1"/>
</dbReference>
<dbReference type="InterPro" id="IPR011990">
    <property type="entry name" value="TPR-like_helical_dom_sf"/>
</dbReference>
<dbReference type="CDD" id="cd02956">
    <property type="entry name" value="ybbN"/>
    <property type="match status" value="1"/>
</dbReference>
<evidence type="ECO:0000313" key="2">
    <source>
        <dbReference type="EMBL" id="QIZ77146.1"/>
    </source>
</evidence>
<dbReference type="PANTHER" id="PTHR45663">
    <property type="entry name" value="GEO12009P1"/>
    <property type="match status" value="1"/>
</dbReference>
<dbReference type="KEGG" id="fes:HER31_09815"/>
<dbReference type="Gene3D" id="1.25.40.10">
    <property type="entry name" value="Tetratricopeptide repeat domain"/>
    <property type="match status" value="2"/>
</dbReference>
<dbReference type="AlphaFoldDB" id="A0A6H1UG03"/>
<dbReference type="EMBL" id="CP051180">
    <property type="protein sequence ID" value="QIZ77146.1"/>
    <property type="molecule type" value="Genomic_DNA"/>
</dbReference>
<evidence type="ECO:0000313" key="3">
    <source>
        <dbReference type="Proteomes" id="UP000501602"/>
    </source>
</evidence>